<sequence>MRAVEPMSGLLHQQWTLQQPQNSDSTSPIRLSVASPLRMLQQPQNSDSTSPIRLSVASPLRMLQQPQNSNSASPIHLSVASPLRMSQQPQNSNSASPIHLSVASPLRMSQQPQNSDSTSPIHLSVASPLRMLQQPQNSNSTSPIRLSVASPLSAPSNWDLWFSTLDEYENSFDKSKEKLQNRTTDPKISRLYSLRRKRIMKICGFAILLCLIISGTLLGALLGVLPVLYQPRLARRPVQPRVLRRPAQPRVLRRPAQPRVLRRPVQPRAPRPLPSRLVMTLARPVTYTATATQTTITFALRNDPDYWILDDVSIIQQGTTTELLSNGGFESAMTNWTYCYVT</sequence>
<evidence type="ECO:0000256" key="1">
    <source>
        <dbReference type="SAM" id="MobiDB-lite"/>
    </source>
</evidence>
<evidence type="ECO:0000313" key="5">
    <source>
        <dbReference type="Proteomes" id="UP000663829"/>
    </source>
</evidence>
<keyword evidence="2" id="KW-1133">Transmembrane helix</keyword>
<keyword evidence="2" id="KW-0812">Transmembrane</keyword>
<accession>A0A815UJQ6</accession>
<protein>
    <submittedName>
        <fullName evidence="3">Uncharacterized protein</fullName>
    </submittedName>
</protein>
<keyword evidence="2" id="KW-0472">Membrane</keyword>
<feature type="compositionally biased region" description="Low complexity" evidence="1">
    <location>
        <begin position="244"/>
        <end position="266"/>
    </location>
</feature>
<keyword evidence="5" id="KW-1185">Reference proteome</keyword>
<dbReference type="Proteomes" id="UP000663829">
    <property type="component" value="Unassembled WGS sequence"/>
</dbReference>
<dbReference type="EMBL" id="CAJOBC010089639">
    <property type="protein sequence ID" value="CAF4382630.1"/>
    <property type="molecule type" value="Genomic_DNA"/>
</dbReference>
<dbReference type="Gene3D" id="2.60.120.260">
    <property type="entry name" value="Galactose-binding domain-like"/>
    <property type="match status" value="1"/>
</dbReference>
<feature type="region of interest" description="Disordered" evidence="1">
    <location>
        <begin position="244"/>
        <end position="272"/>
    </location>
</feature>
<organism evidence="3 5">
    <name type="scientific">Didymodactylos carnosus</name>
    <dbReference type="NCBI Taxonomy" id="1234261"/>
    <lineage>
        <taxon>Eukaryota</taxon>
        <taxon>Metazoa</taxon>
        <taxon>Spiralia</taxon>
        <taxon>Gnathifera</taxon>
        <taxon>Rotifera</taxon>
        <taxon>Eurotatoria</taxon>
        <taxon>Bdelloidea</taxon>
        <taxon>Philodinida</taxon>
        <taxon>Philodinidae</taxon>
        <taxon>Didymodactylos</taxon>
    </lineage>
</organism>
<evidence type="ECO:0000313" key="3">
    <source>
        <dbReference type="EMBL" id="CAF1523551.1"/>
    </source>
</evidence>
<feature type="transmembrane region" description="Helical" evidence="2">
    <location>
        <begin position="202"/>
        <end position="229"/>
    </location>
</feature>
<comment type="caution">
    <text evidence="3">The sequence shown here is derived from an EMBL/GenBank/DDBJ whole genome shotgun (WGS) entry which is preliminary data.</text>
</comment>
<name>A0A815UJQ6_9BILA</name>
<evidence type="ECO:0000256" key="2">
    <source>
        <dbReference type="SAM" id="Phobius"/>
    </source>
</evidence>
<gene>
    <name evidence="3" type="ORF">GPM918_LOCUS37666</name>
    <name evidence="4" type="ORF">SRO942_LOCUS38438</name>
</gene>
<evidence type="ECO:0000313" key="4">
    <source>
        <dbReference type="EMBL" id="CAF4382630.1"/>
    </source>
</evidence>
<proteinExistence type="predicted"/>
<dbReference type="Proteomes" id="UP000681722">
    <property type="component" value="Unassembled WGS sequence"/>
</dbReference>
<dbReference type="AlphaFoldDB" id="A0A815UJQ6"/>
<dbReference type="EMBL" id="CAJNOQ010024081">
    <property type="protein sequence ID" value="CAF1523551.1"/>
    <property type="molecule type" value="Genomic_DNA"/>
</dbReference>
<reference evidence="3" key="1">
    <citation type="submission" date="2021-02" db="EMBL/GenBank/DDBJ databases">
        <authorList>
            <person name="Nowell W R."/>
        </authorList>
    </citation>
    <scope>NUCLEOTIDE SEQUENCE</scope>
</reference>
<feature type="non-terminal residue" evidence="3">
    <location>
        <position position="1"/>
    </location>
</feature>